<name>A0A1X7CEX7_TRICW</name>
<feature type="transmembrane region" description="Helical" evidence="1">
    <location>
        <begin position="166"/>
        <end position="185"/>
    </location>
</feature>
<dbReference type="AlphaFoldDB" id="A0A1X7CEX7"/>
<proteinExistence type="predicted"/>
<dbReference type="EMBL" id="FXAH01000001">
    <property type="protein sequence ID" value="SME95239.1"/>
    <property type="molecule type" value="Genomic_DNA"/>
</dbReference>
<feature type="transmembrane region" description="Helical" evidence="1">
    <location>
        <begin position="38"/>
        <end position="56"/>
    </location>
</feature>
<accession>A0A1X7CEX7</accession>
<dbReference type="OrthoDB" id="8537043at2"/>
<keyword evidence="1" id="KW-0472">Membrane</keyword>
<dbReference type="RefSeq" id="WP_085223561.1">
    <property type="nucleotide sequence ID" value="NZ_BSQD01000001.1"/>
</dbReference>
<dbReference type="GeneID" id="95549242"/>
<feature type="transmembrane region" description="Helical" evidence="1">
    <location>
        <begin position="142"/>
        <end position="160"/>
    </location>
</feature>
<evidence type="ECO:0000313" key="2">
    <source>
        <dbReference type="EMBL" id="SME95239.1"/>
    </source>
</evidence>
<dbReference type="STRING" id="28094.SAMN06295900_101280"/>
<feature type="transmembrane region" description="Helical" evidence="1">
    <location>
        <begin position="63"/>
        <end position="82"/>
    </location>
</feature>
<organism evidence="2 3">
    <name type="scientific">Trinickia caryophylli</name>
    <name type="common">Paraburkholderia caryophylli</name>
    <dbReference type="NCBI Taxonomy" id="28094"/>
    <lineage>
        <taxon>Bacteria</taxon>
        <taxon>Pseudomonadati</taxon>
        <taxon>Pseudomonadota</taxon>
        <taxon>Betaproteobacteria</taxon>
        <taxon>Burkholderiales</taxon>
        <taxon>Burkholderiaceae</taxon>
        <taxon>Trinickia</taxon>
    </lineage>
</organism>
<keyword evidence="1" id="KW-1133">Transmembrane helix</keyword>
<dbReference type="Proteomes" id="UP000192911">
    <property type="component" value="Unassembled WGS sequence"/>
</dbReference>
<sequence>MNRSGSHAIVRGVAGAALIVAYEAGAHHAVSTPGLERLGLGLVLAPAGMLALGMAARSPRRALLLPLFVLAAAAVWMSRGALARHYGWGLYLEHVLFNGALGYLFGRSLAAGREPLCTQFAAMVRGRPLAPEIAAYTRRITVAWTLFFAAIVAVSTALFAKASLEAWSTFANYLTLPLAGLMFAVEHACRRIALPGVRASGMLESIRAYRRSVGPGPAGLR</sequence>
<evidence type="ECO:0000313" key="3">
    <source>
        <dbReference type="Proteomes" id="UP000192911"/>
    </source>
</evidence>
<gene>
    <name evidence="2" type="ORF">SAMN06295900_101280</name>
</gene>
<keyword evidence="3" id="KW-1185">Reference proteome</keyword>
<keyword evidence="1" id="KW-0812">Transmembrane</keyword>
<reference evidence="3" key="1">
    <citation type="submission" date="2017-04" db="EMBL/GenBank/DDBJ databases">
        <authorList>
            <person name="Varghese N."/>
            <person name="Submissions S."/>
        </authorList>
    </citation>
    <scope>NUCLEOTIDE SEQUENCE [LARGE SCALE GENOMIC DNA]</scope>
    <source>
        <strain evidence="3">Ballard 720</strain>
    </source>
</reference>
<evidence type="ECO:0000256" key="1">
    <source>
        <dbReference type="SAM" id="Phobius"/>
    </source>
</evidence>
<protein>
    <submittedName>
        <fullName evidence="2">Uncharacterized membrane protein</fullName>
    </submittedName>
</protein>